<dbReference type="Proteomes" id="UP001303046">
    <property type="component" value="Unassembled WGS sequence"/>
</dbReference>
<organism evidence="4 5">
    <name type="scientific">Necator americanus</name>
    <name type="common">Human hookworm</name>
    <dbReference type="NCBI Taxonomy" id="51031"/>
    <lineage>
        <taxon>Eukaryota</taxon>
        <taxon>Metazoa</taxon>
        <taxon>Ecdysozoa</taxon>
        <taxon>Nematoda</taxon>
        <taxon>Chromadorea</taxon>
        <taxon>Rhabditida</taxon>
        <taxon>Rhabditina</taxon>
        <taxon>Rhabditomorpha</taxon>
        <taxon>Strongyloidea</taxon>
        <taxon>Ancylostomatidae</taxon>
        <taxon>Bunostominae</taxon>
        <taxon>Necator</taxon>
    </lineage>
</organism>
<protein>
    <recommendedName>
        <fullName evidence="3">Saposin B-type domain-containing protein</fullName>
    </recommendedName>
</protein>
<keyword evidence="1" id="KW-1015">Disulfide bond</keyword>
<evidence type="ECO:0000313" key="5">
    <source>
        <dbReference type="Proteomes" id="UP001303046"/>
    </source>
</evidence>
<evidence type="ECO:0000259" key="3">
    <source>
        <dbReference type="PROSITE" id="PS50015"/>
    </source>
</evidence>
<dbReference type="InterPro" id="IPR011001">
    <property type="entry name" value="Saposin-like"/>
</dbReference>
<accession>A0ABR1CGR9</accession>
<gene>
    <name evidence="4" type="primary">Necator_chrII.g7300</name>
    <name evidence="4" type="ORF">RB195_019507</name>
</gene>
<evidence type="ECO:0000256" key="1">
    <source>
        <dbReference type="ARBA" id="ARBA00023157"/>
    </source>
</evidence>
<comment type="caution">
    <text evidence="4">The sequence shown here is derived from an EMBL/GenBank/DDBJ whole genome shotgun (WGS) entry which is preliminary data.</text>
</comment>
<name>A0ABR1CGR9_NECAM</name>
<dbReference type="EMBL" id="JAVFWL010000002">
    <property type="protein sequence ID" value="KAK6736853.1"/>
    <property type="molecule type" value="Genomic_DNA"/>
</dbReference>
<dbReference type="InterPro" id="IPR008139">
    <property type="entry name" value="SaposinB_dom"/>
</dbReference>
<evidence type="ECO:0000313" key="4">
    <source>
        <dbReference type="EMBL" id="KAK6736853.1"/>
    </source>
</evidence>
<dbReference type="Gene3D" id="1.10.225.10">
    <property type="entry name" value="Saposin-like"/>
    <property type="match status" value="1"/>
</dbReference>
<dbReference type="SUPFAM" id="SSF47862">
    <property type="entry name" value="Saposin"/>
    <property type="match status" value="1"/>
</dbReference>
<sequence>MRSVICLLFLYGVGSALRAHNPPDVLEFLSESIANEGSQTGRPTGPLDPFLDKIKKTFTYLCSRCQTIVKDIDSAIDKEQLKNDAMKLCENVSKSEAMLDLCKRFVEDTLGALYKELKKLEPKPELCAHVRLCDSCTTNSTSSSTDIVSRMHDANPAFVIAKAAQLQAGLIRLAATDMLNGRKP</sequence>
<feature type="domain" description="Saposin B-type" evidence="3">
    <location>
        <begin position="58"/>
        <end position="137"/>
    </location>
</feature>
<reference evidence="4 5" key="1">
    <citation type="submission" date="2023-08" db="EMBL/GenBank/DDBJ databases">
        <title>A Necator americanus chromosomal reference genome.</title>
        <authorList>
            <person name="Ilik V."/>
            <person name="Petrzelkova K.J."/>
            <person name="Pardy F."/>
            <person name="Fuh T."/>
            <person name="Niatou-Singa F.S."/>
            <person name="Gouil Q."/>
            <person name="Baker L."/>
            <person name="Ritchie M.E."/>
            <person name="Jex A.R."/>
            <person name="Gazzola D."/>
            <person name="Li H."/>
            <person name="Toshio Fujiwara R."/>
            <person name="Zhan B."/>
            <person name="Aroian R.V."/>
            <person name="Pafco B."/>
            <person name="Schwarz E.M."/>
        </authorList>
    </citation>
    <scope>NUCLEOTIDE SEQUENCE [LARGE SCALE GENOMIC DNA]</scope>
    <source>
        <strain evidence="4 5">Aroian</strain>
        <tissue evidence="4">Whole animal</tissue>
    </source>
</reference>
<proteinExistence type="predicted"/>
<feature type="chain" id="PRO_5046301654" description="Saposin B-type domain-containing protein" evidence="2">
    <location>
        <begin position="17"/>
        <end position="184"/>
    </location>
</feature>
<evidence type="ECO:0000256" key="2">
    <source>
        <dbReference type="SAM" id="SignalP"/>
    </source>
</evidence>
<dbReference type="SMART" id="SM00741">
    <property type="entry name" value="SapB"/>
    <property type="match status" value="1"/>
</dbReference>
<feature type="signal peptide" evidence="2">
    <location>
        <begin position="1"/>
        <end position="16"/>
    </location>
</feature>
<keyword evidence="5" id="KW-1185">Reference proteome</keyword>
<keyword evidence="2" id="KW-0732">Signal</keyword>
<dbReference type="PROSITE" id="PS50015">
    <property type="entry name" value="SAP_B"/>
    <property type="match status" value="1"/>
</dbReference>